<evidence type="ECO:0000313" key="1">
    <source>
        <dbReference type="EMBL" id="KAI0034995.1"/>
    </source>
</evidence>
<protein>
    <submittedName>
        <fullName evidence="1">Uncharacterized protein</fullName>
    </submittedName>
</protein>
<gene>
    <name evidence="1" type="ORF">K488DRAFT_44206</name>
</gene>
<name>A0ACB8QTW3_9AGAM</name>
<reference evidence="1" key="2">
    <citation type="journal article" date="2022" name="New Phytol.">
        <title>Evolutionary transition to the ectomycorrhizal habit in the genomes of a hyperdiverse lineage of mushroom-forming fungi.</title>
        <authorList>
            <person name="Looney B."/>
            <person name="Miyauchi S."/>
            <person name="Morin E."/>
            <person name="Drula E."/>
            <person name="Courty P.E."/>
            <person name="Kohler A."/>
            <person name="Kuo A."/>
            <person name="LaButti K."/>
            <person name="Pangilinan J."/>
            <person name="Lipzen A."/>
            <person name="Riley R."/>
            <person name="Andreopoulos W."/>
            <person name="He G."/>
            <person name="Johnson J."/>
            <person name="Nolan M."/>
            <person name="Tritt A."/>
            <person name="Barry K.W."/>
            <person name="Grigoriev I.V."/>
            <person name="Nagy L.G."/>
            <person name="Hibbett D."/>
            <person name="Henrissat B."/>
            <person name="Matheny P.B."/>
            <person name="Labbe J."/>
            <person name="Martin F.M."/>
        </authorList>
    </citation>
    <scope>NUCLEOTIDE SEQUENCE</scope>
    <source>
        <strain evidence="1">EC-137</strain>
    </source>
</reference>
<accession>A0ACB8QTW3</accession>
<keyword evidence="2" id="KW-1185">Reference proteome</keyword>
<organism evidence="1 2">
    <name type="scientific">Vararia minispora EC-137</name>
    <dbReference type="NCBI Taxonomy" id="1314806"/>
    <lineage>
        <taxon>Eukaryota</taxon>
        <taxon>Fungi</taxon>
        <taxon>Dikarya</taxon>
        <taxon>Basidiomycota</taxon>
        <taxon>Agaricomycotina</taxon>
        <taxon>Agaricomycetes</taxon>
        <taxon>Russulales</taxon>
        <taxon>Lachnocladiaceae</taxon>
        <taxon>Vararia</taxon>
    </lineage>
</organism>
<proteinExistence type="predicted"/>
<sequence>GPSLKPAHIQALGVHLRVNPLLKPVEDSDAPDHKHLVWNMLFSSSDCHRSGDAIHRSWSVGRNDPATFPRVTHLRLISAAFPWMVDVKASRPAVGVTCGDLIDQLCGFLQVRLRKEDYAAVTPDQQRLLKNIYHYNRSRADGVPGGRLGEGLKRVDWLNTSTMFGGVRVNDSFVVHHGGVALPCTFEVLCLEREEGPEPEVAELRARGRSRSRRNTSRSSSVHPPPAPRSGGTTPA</sequence>
<dbReference type="EMBL" id="MU273491">
    <property type="protein sequence ID" value="KAI0034995.1"/>
    <property type="molecule type" value="Genomic_DNA"/>
</dbReference>
<evidence type="ECO:0000313" key="2">
    <source>
        <dbReference type="Proteomes" id="UP000814128"/>
    </source>
</evidence>
<reference evidence="1" key="1">
    <citation type="submission" date="2021-02" db="EMBL/GenBank/DDBJ databases">
        <authorList>
            <consortium name="DOE Joint Genome Institute"/>
            <person name="Ahrendt S."/>
            <person name="Looney B.P."/>
            <person name="Miyauchi S."/>
            <person name="Morin E."/>
            <person name="Drula E."/>
            <person name="Courty P.E."/>
            <person name="Chicoki N."/>
            <person name="Fauchery L."/>
            <person name="Kohler A."/>
            <person name="Kuo A."/>
            <person name="Labutti K."/>
            <person name="Pangilinan J."/>
            <person name="Lipzen A."/>
            <person name="Riley R."/>
            <person name="Andreopoulos W."/>
            <person name="He G."/>
            <person name="Johnson J."/>
            <person name="Barry K.W."/>
            <person name="Grigoriev I.V."/>
            <person name="Nagy L."/>
            <person name="Hibbett D."/>
            <person name="Henrissat B."/>
            <person name="Matheny P.B."/>
            <person name="Labbe J."/>
            <person name="Martin F."/>
        </authorList>
    </citation>
    <scope>NUCLEOTIDE SEQUENCE</scope>
    <source>
        <strain evidence="1">EC-137</strain>
    </source>
</reference>
<comment type="caution">
    <text evidence="1">The sequence shown here is derived from an EMBL/GenBank/DDBJ whole genome shotgun (WGS) entry which is preliminary data.</text>
</comment>
<dbReference type="Proteomes" id="UP000814128">
    <property type="component" value="Unassembled WGS sequence"/>
</dbReference>
<feature type="non-terminal residue" evidence="1">
    <location>
        <position position="1"/>
    </location>
</feature>